<feature type="region of interest" description="Disordered" evidence="1">
    <location>
        <begin position="76"/>
        <end position="96"/>
    </location>
</feature>
<dbReference type="EMBL" id="JAQQWK010000008">
    <property type="protein sequence ID" value="KAK8036293.1"/>
    <property type="molecule type" value="Genomic_DNA"/>
</dbReference>
<comment type="caution">
    <text evidence="2">The sequence shown here is derived from an EMBL/GenBank/DDBJ whole genome shotgun (WGS) entry which is preliminary data.</text>
</comment>
<keyword evidence="3" id="KW-1185">Reference proteome</keyword>
<name>A0ABR1SPP1_9PEZI</name>
<sequence>MLQIFQASRNGAQNLRAVMTQVTGDVRDTSDACTRCRNGNGLWRQCVTASSAVRCDPIAGACANCFYNGRSSKCSLKDRGLQTSASPSNCTGEEDEDETAGSGYECQACAVVKAIEPAALRVLESAFALQAIPSQLLLQYGLARKRVRPGRTRAGAGSARQAQMKSEVKVVERSINHLKSRLADHIELVQQMFQVIIEQASQSSGSED</sequence>
<feature type="compositionally biased region" description="Polar residues" evidence="1">
    <location>
        <begin position="81"/>
        <end position="91"/>
    </location>
</feature>
<dbReference type="InterPro" id="IPR022190">
    <property type="entry name" value="DUF3716"/>
</dbReference>
<dbReference type="Proteomes" id="UP001444661">
    <property type="component" value="Unassembled WGS sequence"/>
</dbReference>
<accession>A0ABR1SPP1</accession>
<proteinExistence type="predicted"/>
<gene>
    <name evidence="2" type="ORF">PG993_008907</name>
</gene>
<protein>
    <submittedName>
        <fullName evidence="2">Uncharacterized protein</fullName>
    </submittedName>
</protein>
<reference evidence="2 3" key="1">
    <citation type="submission" date="2023-01" db="EMBL/GenBank/DDBJ databases">
        <title>Analysis of 21 Apiospora genomes using comparative genomics revels a genus with tremendous synthesis potential of carbohydrate active enzymes and secondary metabolites.</title>
        <authorList>
            <person name="Sorensen T."/>
        </authorList>
    </citation>
    <scope>NUCLEOTIDE SEQUENCE [LARGE SCALE GENOMIC DNA]</scope>
    <source>
        <strain evidence="2 3">CBS 33761</strain>
    </source>
</reference>
<dbReference type="Pfam" id="PF12511">
    <property type="entry name" value="DUF3716"/>
    <property type="match status" value="1"/>
</dbReference>
<organism evidence="2 3">
    <name type="scientific">Apiospora rasikravindrae</name>
    <dbReference type="NCBI Taxonomy" id="990691"/>
    <lineage>
        <taxon>Eukaryota</taxon>
        <taxon>Fungi</taxon>
        <taxon>Dikarya</taxon>
        <taxon>Ascomycota</taxon>
        <taxon>Pezizomycotina</taxon>
        <taxon>Sordariomycetes</taxon>
        <taxon>Xylariomycetidae</taxon>
        <taxon>Amphisphaeriales</taxon>
        <taxon>Apiosporaceae</taxon>
        <taxon>Apiospora</taxon>
    </lineage>
</organism>
<evidence type="ECO:0000313" key="2">
    <source>
        <dbReference type="EMBL" id="KAK8036293.1"/>
    </source>
</evidence>
<evidence type="ECO:0000313" key="3">
    <source>
        <dbReference type="Proteomes" id="UP001444661"/>
    </source>
</evidence>
<evidence type="ECO:0000256" key="1">
    <source>
        <dbReference type="SAM" id="MobiDB-lite"/>
    </source>
</evidence>